<feature type="compositionally biased region" description="Basic and acidic residues" evidence="1">
    <location>
        <begin position="14"/>
        <end position="30"/>
    </location>
</feature>
<dbReference type="AlphaFoldDB" id="A0A1Y1YF32"/>
<name>A0A1Y1YF32_9PLEO</name>
<sequence length="339" mass="38614">MEEVPPYSPTVSPTERRLPREYVPPRETDPRWWQVEDEEDEAALMRPRNPTEPQQRHASTSLSSSQPLSPLHPQSQSQSPRNRAAAKLPPTLTCNPELPPAYSSLDALAHSFRLSAPLVYATKTSQTPRYQVMQEFTRSGRPWRLNIRRLMPRESRANSLSTPISSSSTSTSASTATAPPAPTPHPRIRYDEDGTMYTMTSHEMRGLRSSTLGGIIRLETGSSLLSGKWIKVLHVTKNRRKDSMNAENEARMQRYGYHEDEEWDKRVVFCVRRGRWEDGEGRGVAVEMETQAEEGKGSSREFEILGEVTGPRRDLLVSCWVWKTWVLEGLRWEGDVKGW</sequence>
<comment type="caution">
    <text evidence="2">The sequence shown here is derived from an EMBL/GenBank/DDBJ whole genome shotgun (WGS) entry which is preliminary data.</text>
</comment>
<feature type="compositionally biased region" description="Low complexity" evidence="1">
    <location>
        <begin position="59"/>
        <end position="80"/>
    </location>
</feature>
<evidence type="ECO:0000256" key="1">
    <source>
        <dbReference type="SAM" id="MobiDB-lite"/>
    </source>
</evidence>
<feature type="compositionally biased region" description="Low complexity" evidence="1">
    <location>
        <begin position="159"/>
        <end position="178"/>
    </location>
</feature>
<evidence type="ECO:0000313" key="2">
    <source>
        <dbReference type="EMBL" id="ORX96650.1"/>
    </source>
</evidence>
<proteinExistence type="predicted"/>
<feature type="region of interest" description="Disordered" evidence="1">
    <location>
        <begin position="154"/>
        <end position="191"/>
    </location>
</feature>
<accession>A0A1Y1YF32</accession>
<dbReference type="EMBL" id="MCFA01000251">
    <property type="protein sequence ID" value="ORX96650.1"/>
    <property type="molecule type" value="Genomic_DNA"/>
</dbReference>
<protein>
    <submittedName>
        <fullName evidence="2">Uncharacterized protein</fullName>
    </submittedName>
</protein>
<dbReference type="Proteomes" id="UP000193144">
    <property type="component" value="Unassembled WGS sequence"/>
</dbReference>
<evidence type="ECO:0000313" key="3">
    <source>
        <dbReference type="Proteomes" id="UP000193144"/>
    </source>
</evidence>
<keyword evidence="3" id="KW-1185">Reference proteome</keyword>
<reference evidence="2 3" key="1">
    <citation type="submission" date="2016-07" db="EMBL/GenBank/DDBJ databases">
        <title>Pervasive Adenine N6-methylation of Active Genes in Fungi.</title>
        <authorList>
            <consortium name="DOE Joint Genome Institute"/>
            <person name="Mondo S.J."/>
            <person name="Dannebaum R.O."/>
            <person name="Kuo R.C."/>
            <person name="Labutti K."/>
            <person name="Haridas S."/>
            <person name="Kuo A."/>
            <person name="Salamov A."/>
            <person name="Ahrendt S.R."/>
            <person name="Lipzen A."/>
            <person name="Sullivan W."/>
            <person name="Andreopoulos W.B."/>
            <person name="Clum A."/>
            <person name="Lindquist E."/>
            <person name="Daum C."/>
            <person name="Ramamoorthy G.K."/>
            <person name="Gryganskyi A."/>
            <person name="Culley D."/>
            <person name="Magnuson J.K."/>
            <person name="James T.Y."/>
            <person name="O'Malley M.A."/>
            <person name="Stajich J.E."/>
            <person name="Spatafora J.W."/>
            <person name="Visel A."/>
            <person name="Grigoriev I.V."/>
        </authorList>
    </citation>
    <scope>NUCLEOTIDE SEQUENCE [LARGE SCALE GENOMIC DNA]</scope>
    <source>
        <strain evidence="2 3">CBS 115471</strain>
    </source>
</reference>
<organism evidence="2 3">
    <name type="scientific">Clohesyomyces aquaticus</name>
    <dbReference type="NCBI Taxonomy" id="1231657"/>
    <lineage>
        <taxon>Eukaryota</taxon>
        <taxon>Fungi</taxon>
        <taxon>Dikarya</taxon>
        <taxon>Ascomycota</taxon>
        <taxon>Pezizomycotina</taxon>
        <taxon>Dothideomycetes</taxon>
        <taxon>Pleosporomycetidae</taxon>
        <taxon>Pleosporales</taxon>
        <taxon>Lindgomycetaceae</taxon>
        <taxon>Clohesyomyces</taxon>
    </lineage>
</organism>
<feature type="region of interest" description="Disordered" evidence="1">
    <location>
        <begin position="1"/>
        <end position="90"/>
    </location>
</feature>
<dbReference type="OrthoDB" id="3939315at2759"/>
<gene>
    <name evidence="2" type="ORF">BCR34DRAFT_593787</name>
</gene>